<dbReference type="GO" id="GO:0003676">
    <property type="term" value="F:nucleic acid binding"/>
    <property type="evidence" value="ECO:0007669"/>
    <property type="project" value="InterPro"/>
</dbReference>
<protein>
    <recommendedName>
        <fullName evidence="4">Cytoplasmic protein</fullName>
    </recommendedName>
</protein>
<name>A0A1W1BS30_9ZZZZ</name>
<organism evidence="3">
    <name type="scientific">hydrothermal vent metagenome</name>
    <dbReference type="NCBI Taxonomy" id="652676"/>
    <lineage>
        <taxon>unclassified sequences</taxon>
        <taxon>metagenomes</taxon>
        <taxon>ecological metagenomes</taxon>
    </lineage>
</organism>
<evidence type="ECO:0000259" key="2">
    <source>
        <dbReference type="Pfam" id="PF17761"/>
    </source>
</evidence>
<dbReference type="Pfam" id="PF06250">
    <property type="entry name" value="YhcG_C"/>
    <property type="match status" value="1"/>
</dbReference>
<dbReference type="PANTHER" id="PTHR30547:SF0">
    <property type="entry name" value="BLR8175 PROTEIN"/>
    <property type="match status" value="1"/>
</dbReference>
<dbReference type="Gene3D" id="3.40.1350.10">
    <property type="match status" value="1"/>
</dbReference>
<dbReference type="InterPro" id="IPR053148">
    <property type="entry name" value="PD-DEXK-like_domain"/>
</dbReference>
<proteinExistence type="predicted"/>
<sequence>MNELTNTKNYQIFLKDIKEQIRTSQTRAIESVKSEMIVLYFNIGKAITQKQKEEGWGAMVIKKLSLDLQNELPKVKGFSERNIKFMHQFYNEYANEEKGKPPVSLLQVSWSHNIILIQKIKDRELRYWYMQKTIEEGWGRDTLIQKIKQEVHKKEGKLISNFKTILPPINSELVQQSFKDPYLFDFVTMAEPFRERELELNLVKHMEKFLLELGSGFAFVGRQYHLEVSDKDFYIDLLFYHLKLRCYVVIELKKGEFKPSYSGQINFYCSVVDDVLAHKDDNPTIGLILCQEKDEIVAEYSLRNMSQPIGISEYELTEVLPKEFASSLPTIEMIENEFLNIEDKK</sequence>
<evidence type="ECO:0000313" key="3">
    <source>
        <dbReference type="EMBL" id="SFV56272.1"/>
    </source>
</evidence>
<accession>A0A1W1BS30</accession>
<dbReference type="InterPro" id="IPR041527">
    <property type="entry name" value="YhcG_N"/>
</dbReference>
<dbReference type="EMBL" id="FPHE01000067">
    <property type="protein sequence ID" value="SFV56272.1"/>
    <property type="molecule type" value="Genomic_DNA"/>
</dbReference>
<dbReference type="Pfam" id="PF17761">
    <property type="entry name" value="DUF1016_N"/>
    <property type="match status" value="1"/>
</dbReference>
<evidence type="ECO:0008006" key="4">
    <source>
        <dbReference type="Google" id="ProtNLM"/>
    </source>
</evidence>
<dbReference type="InterPro" id="IPR011856">
    <property type="entry name" value="tRNA_endonuc-like_dom_sf"/>
</dbReference>
<dbReference type="AlphaFoldDB" id="A0A1W1BS30"/>
<gene>
    <name evidence="3" type="ORF">MNB_SV-12-692</name>
</gene>
<dbReference type="PANTHER" id="PTHR30547">
    <property type="entry name" value="UNCHARACTERIZED PROTEIN YHCG-RELATED"/>
    <property type="match status" value="1"/>
</dbReference>
<dbReference type="InterPro" id="IPR009362">
    <property type="entry name" value="YhcG_C"/>
</dbReference>
<reference evidence="3" key="1">
    <citation type="submission" date="2016-10" db="EMBL/GenBank/DDBJ databases">
        <authorList>
            <person name="de Groot N.N."/>
        </authorList>
    </citation>
    <scope>NUCLEOTIDE SEQUENCE</scope>
</reference>
<feature type="domain" description="YhcG N-terminal" evidence="2">
    <location>
        <begin position="16"/>
        <end position="153"/>
    </location>
</feature>
<feature type="domain" description="YhcG PDDEXK nuclease" evidence="1">
    <location>
        <begin position="175"/>
        <end position="329"/>
    </location>
</feature>
<evidence type="ECO:0000259" key="1">
    <source>
        <dbReference type="Pfam" id="PF06250"/>
    </source>
</evidence>